<dbReference type="PANTHER" id="PTHR43394">
    <property type="entry name" value="ATP-DEPENDENT PERMEASE MDL1, MITOCHONDRIAL"/>
    <property type="match status" value="1"/>
</dbReference>
<comment type="subcellular location">
    <subcellularLocation>
        <location evidence="1">Cell membrane</location>
        <topology evidence="1">Multi-pass membrane protein</topology>
    </subcellularLocation>
</comment>
<dbReference type="GO" id="GO:0010329">
    <property type="term" value="F:auxin efflux transmembrane transporter activity"/>
    <property type="evidence" value="ECO:0007669"/>
    <property type="project" value="UniProtKB-ARBA"/>
</dbReference>
<evidence type="ECO:0000259" key="14">
    <source>
        <dbReference type="PROSITE" id="PS50929"/>
    </source>
</evidence>
<dbReference type="Gene3D" id="3.40.50.300">
    <property type="entry name" value="P-loop containing nucleotide triphosphate hydrolases"/>
    <property type="match status" value="2"/>
</dbReference>
<organism evidence="15 16">
    <name type="scientific">Carpinus fangiana</name>
    <dbReference type="NCBI Taxonomy" id="176857"/>
    <lineage>
        <taxon>Eukaryota</taxon>
        <taxon>Viridiplantae</taxon>
        <taxon>Streptophyta</taxon>
        <taxon>Embryophyta</taxon>
        <taxon>Tracheophyta</taxon>
        <taxon>Spermatophyta</taxon>
        <taxon>Magnoliopsida</taxon>
        <taxon>eudicotyledons</taxon>
        <taxon>Gunneridae</taxon>
        <taxon>Pentapetalae</taxon>
        <taxon>rosids</taxon>
        <taxon>fabids</taxon>
        <taxon>Fagales</taxon>
        <taxon>Betulaceae</taxon>
        <taxon>Carpinus</taxon>
    </lineage>
</organism>
<evidence type="ECO:0000256" key="9">
    <source>
        <dbReference type="ARBA" id="ARBA00023136"/>
    </source>
</evidence>
<dbReference type="CDD" id="cd18577">
    <property type="entry name" value="ABC_6TM_Pgp_ABCB1_D1_like"/>
    <property type="match status" value="1"/>
</dbReference>
<dbReference type="Pfam" id="PF00005">
    <property type="entry name" value="ABC_tran"/>
    <property type="match status" value="2"/>
</dbReference>
<evidence type="ECO:0000256" key="11">
    <source>
        <dbReference type="SAM" id="MobiDB-lite"/>
    </source>
</evidence>
<feature type="compositionally biased region" description="Basic and acidic residues" evidence="11">
    <location>
        <begin position="18"/>
        <end position="27"/>
    </location>
</feature>
<dbReference type="CDD" id="cd03249">
    <property type="entry name" value="ABC_MTABC3_MDL1_MDL2"/>
    <property type="match status" value="2"/>
</dbReference>
<feature type="domain" description="ABC transporter" evidence="13">
    <location>
        <begin position="1050"/>
        <end position="1287"/>
    </location>
</feature>
<reference evidence="15 16" key="1">
    <citation type="submission" date="2019-06" db="EMBL/GenBank/DDBJ databases">
        <title>A chromosomal-level reference genome of Carpinus fangiana (Coryloideae, Betulaceae).</title>
        <authorList>
            <person name="Yang X."/>
            <person name="Wang Z."/>
            <person name="Zhang L."/>
            <person name="Hao G."/>
            <person name="Liu J."/>
            <person name="Yang Y."/>
        </authorList>
    </citation>
    <scope>NUCLEOTIDE SEQUENCE [LARGE SCALE GENOMIC DNA]</scope>
    <source>
        <strain evidence="15">Cfa_2016G</strain>
        <tissue evidence="15">Leaf</tissue>
    </source>
</reference>
<dbReference type="GO" id="GO:0015421">
    <property type="term" value="F:ABC-type oligopeptide transporter activity"/>
    <property type="evidence" value="ECO:0007669"/>
    <property type="project" value="TreeGrafter"/>
</dbReference>
<evidence type="ECO:0000256" key="5">
    <source>
        <dbReference type="ARBA" id="ARBA00022737"/>
    </source>
</evidence>
<dbReference type="CDD" id="cd18578">
    <property type="entry name" value="ABC_6TM_Pgp_ABCB1_D2_like"/>
    <property type="match status" value="1"/>
</dbReference>
<dbReference type="GO" id="GO:0005743">
    <property type="term" value="C:mitochondrial inner membrane"/>
    <property type="evidence" value="ECO:0007669"/>
    <property type="project" value="TreeGrafter"/>
</dbReference>
<feature type="compositionally biased region" description="Low complexity" evidence="11">
    <location>
        <begin position="663"/>
        <end position="677"/>
    </location>
</feature>
<sequence length="1481" mass="159614">MGVENGLGGQLNNDEATTSERKAEAEKTPGIIDDQGDSKKSKEDEKTNAVPFHKLFAFADSADILLMIFGTIGAIGNGICMPLLTVFYGDMVNSFGQNQNNNAVVDVVSKVALKFVYLGLGAAVAAFLQVACWMVTGERQAARIRGLYLKTILRQDVAFFDLETNTGEVVGRMSGDTVLIQDAMGEKVGKFVQLVSTFLGGFVIAFIKGWLLTLVMLSSIPLLVASGAVMSLFISKMASAGQSSYANAANLVEQTIGSIRTVASFTGEKQAITKYNKFLVKAYKSGVHEGLATGFGLGSLMSVMFLSYSLAIWFGAKMILEKGYTGGDVLNVIVAVLTGSMSLGQASPCIGAFAAGQAAAFKMFETIERKPEIDAYDTKGKILDDIRGDIELRDVYFSYPSRPDEQIFDGFSLSIASGTTAALVGESGSGKSTVISLIERFYDPLAGEVLIDGINLKEFQLKWIREKIGLVSQEPVLFASSIKDNIAYGKDGATTEEIKAAAELANAAKFVDKLPQKLDTMVGEHGTQLSGGQKQRIAIARAILKNPRVLLLDEATSALDAESERVVQEALDRIMVNRTTVIVAHRLSTIRNADMIAVIHRGKMVEKGLHSELLRDPEGAYFQLIRLQEVNRESEHALDDKNKSEITMESARHSSQRMSIPRSISQGSSGAGNSSRNSFSVSFGLPTGVNGPDTAWTEKENPPLSTEKSPKVSLRRLAYINKPEIPVLIIGAIAAVISGVIFPIFGILISSVIKTFFEPPHKLKKDSGFWALMFMVLGLASFLTIPARTYFFSVAGCKLIQRIRVMCFEKVVRMEVGWFDEPEHSSGAIGARLSADAASVRALVGDAFGQLVENAASAVAGVVIALVASWQLALIVLALIPLVGVNGFLQVKFMKGFSEDAKMKYEEASQVANDAVGSIRTVSSFCAEEKVMQLYKKKCEGPMKSGIRQGVVSGIGFGLSFFLLYSAYATSFYAGSRLVKDGKASFKDVFRVFFALTMAAMGISRSSSFAPDSSKAKSAAVSIFSIMDRKSKIDPSEESGMKLDDVKGEIELRHVSFTYPSRPDIQIFRDLCLTIHSGKTVALVGESGSGKSTVVSLLQRFYDPDSGHITLDGIEIQKFQLKWLRQQMGLVSQEPILFNDTIRANIAYGKEGIAIESEIIAASELANAHKFISSLQQGYDTMVGERGVQLSGGQKQRVAIARAIVKSPKILLLDEATSALDAESEKVVQDALDRVVVNRTTVVVAHRLSTIKNADLIAVVKNGETQFACGGIVIGLIFCHTICDGLGAAQFLNAVGELAKGAEHLSTIPVWQRDFFPPPPEEAKLTAPLLDPPLPNGFYGNCLFPVTITAWSDSLGGASVNDVVGMIQEAKATHPTAFAKYMKAVKGESVEEDGDDPFAPPMAYTTLFISEWGRLGFNQVDYGWGAPVHIVPLQGSSMIPCGHSGILAFAQQRCAVDDLVRGGSPSPTLPRSNDGWLKSVT</sequence>
<dbReference type="FunFam" id="1.20.1560.10:FF:000009">
    <property type="entry name" value="ABC transporter B family member 1"/>
    <property type="match status" value="1"/>
</dbReference>
<dbReference type="GO" id="GO:0005524">
    <property type="term" value="F:ATP binding"/>
    <property type="evidence" value="ECO:0007669"/>
    <property type="project" value="UniProtKB-KW"/>
</dbReference>
<evidence type="ECO:0000256" key="7">
    <source>
        <dbReference type="ARBA" id="ARBA00022840"/>
    </source>
</evidence>
<dbReference type="InterPro" id="IPR023213">
    <property type="entry name" value="CAT-like_dom_sf"/>
</dbReference>
<keyword evidence="10" id="KW-0325">Glycoprotein</keyword>
<feature type="compositionally biased region" description="Basic and acidic residues" evidence="11">
    <location>
        <begin position="36"/>
        <end position="45"/>
    </location>
</feature>
<evidence type="ECO:0000256" key="6">
    <source>
        <dbReference type="ARBA" id="ARBA00022741"/>
    </source>
</evidence>
<dbReference type="SUPFAM" id="SSF90123">
    <property type="entry name" value="ABC transporter transmembrane region"/>
    <property type="match status" value="2"/>
</dbReference>
<feature type="transmembrane region" description="Helical" evidence="12">
    <location>
        <begin position="64"/>
        <end position="88"/>
    </location>
</feature>
<dbReference type="GO" id="GO:0016887">
    <property type="term" value="F:ATP hydrolysis activity"/>
    <property type="evidence" value="ECO:0007669"/>
    <property type="project" value="InterPro"/>
</dbReference>
<dbReference type="PROSITE" id="PS00211">
    <property type="entry name" value="ABC_TRANSPORTER_1"/>
    <property type="match status" value="2"/>
</dbReference>
<dbReference type="InterPro" id="IPR003439">
    <property type="entry name" value="ABC_transporter-like_ATP-bd"/>
</dbReference>
<feature type="transmembrane region" description="Helical" evidence="12">
    <location>
        <begin position="769"/>
        <end position="792"/>
    </location>
</feature>
<feature type="region of interest" description="Disordered" evidence="11">
    <location>
        <begin position="1461"/>
        <end position="1481"/>
    </location>
</feature>
<protein>
    <recommendedName>
        <fullName evidence="17">ABC transporter domain-containing protein</fullName>
    </recommendedName>
</protein>
<feature type="transmembrane region" description="Helical" evidence="12">
    <location>
        <begin position="115"/>
        <end position="135"/>
    </location>
</feature>
<feature type="domain" description="ABC transporter" evidence="13">
    <location>
        <begin position="390"/>
        <end position="626"/>
    </location>
</feature>
<feature type="compositionally biased region" description="Basic and acidic residues" evidence="11">
    <location>
        <begin position="633"/>
        <end position="652"/>
    </location>
</feature>
<keyword evidence="7" id="KW-0067">ATP-binding</keyword>
<dbReference type="InterPro" id="IPR036640">
    <property type="entry name" value="ABC1_TM_sf"/>
</dbReference>
<dbReference type="PANTHER" id="PTHR43394:SF16">
    <property type="entry name" value="ABC TRANSPORTER B FAMILY MEMBER 4-LIKE ISOFORM X1"/>
    <property type="match status" value="1"/>
</dbReference>
<dbReference type="SMART" id="SM00382">
    <property type="entry name" value="AAA"/>
    <property type="match status" value="2"/>
</dbReference>
<feature type="region of interest" description="Disordered" evidence="11">
    <location>
        <begin position="633"/>
        <end position="677"/>
    </location>
</feature>
<feature type="transmembrane region" description="Helical" evidence="12">
    <location>
        <begin position="291"/>
        <end position="313"/>
    </location>
</feature>
<gene>
    <name evidence="15" type="ORF">FH972_004900</name>
</gene>
<comment type="similarity">
    <text evidence="2">Belongs to the ABC transporter superfamily. ABCB family. Multidrug resistance exporter (TC 3.A.1.201) subfamily.</text>
</comment>
<dbReference type="FunFam" id="1.20.1560.10:FF:000044">
    <property type="entry name" value="ABC transporter B family member 9"/>
    <property type="match status" value="1"/>
</dbReference>
<evidence type="ECO:0008006" key="17">
    <source>
        <dbReference type="Google" id="ProtNLM"/>
    </source>
</evidence>
<evidence type="ECO:0000256" key="8">
    <source>
        <dbReference type="ARBA" id="ARBA00022989"/>
    </source>
</evidence>
<feature type="transmembrane region" description="Helical" evidence="12">
    <location>
        <begin position="858"/>
        <end position="884"/>
    </location>
</feature>
<feature type="transmembrane region" description="Helical" evidence="12">
    <location>
        <begin position="950"/>
        <end position="968"/>
    </location>
</feature>
<dbReference type="FunFam" id="1.20.1560.10:FF:000025">
    <property type="entry name" value="ABC transporter B family member 9"/>
    <property type="match status" value="1"/>
</dbReference>
<dbReference type="OrthoDB" id="6500128at2759"/>
<dbReference type="PROSITE" id="PS50929">
    <property type="entry name" value="ABC_TM1F"/>
    <property type="match status" value="2"/>
</dbReference>
<feature type="region of interest" description="Disordered" evidence="11">
    <location>
        <begin position="1"/>
        <end position="45"/>
    </location>
</feature>
<keyword evidence="9 12" id="KW-0472">Membrane</keyword>
<evidence type="ECO:0000256" key="3">
    <source>
        <dbReference type="ARBA" id="ARBA00022448"/>
    </source>
</evidence>
<keyword evidence="5" id="KW-0677">Repeat</keyword>
<feature type="transmembrane region" description="Helical" evidence="12">
    <location>
        <begin position="191"/>
        <end position="207"/>
    </location>
</feature>
<dbReference type="EMBL" id="CM017322">
    <property type="protein sequence ID" value="KAE8008381.1"/>
    <property type="molecule type" value="Genomic_DNA"/>
</dbReference>
<evidence type="ECO:0000313" key="15">
    <source>
        <dbReference type="EMBL" id="KAE8008381.1"/>
    </source>
</evidence>
<dbReference type="PROSITE" id="PS50893">
    <property type="entry name" value="ABC_TRANSPORTER_2"/>
    <property type="match status" value="2"/>
</dbReference>
<dbReference type="InterPro" id="IPR017871">
    <property type="entry name" value="ABC_transporter-like_CS"/>
</dbReference>
<keyword evidence="6" id="KW-0547">Nucleotide-binding</keyword>
<dbReference type="Pfam" id="PF00664">
    <property type="entry name" value="ABC_membrane"/>
    <property type="match status" value="2"/>
</dbReference>
<keyword evidence="3" id="KW-0813">Transport</keyword>
<dbReference type="FunFam" id="3.40.50.300:FF:000066">
    <property type="entry name" value="ABC transporter B family member 1"/>
    <property type="match status" value="2"/>
</dbReference>
<keyword evidence="4 12" id="KW-0812">Transmembrane</keyword>
<evidence type="ECO:0000256" key="10">
    <source>
        <dbReference type="ARBA" id="ARBA00023180"/>
    </source>
</evidence>
<feature type="transmembrane region" description="Helical" evidence="12">
    <location>
        <begin position="725"/>
        <end position="749"/>
    </location>
</feature>
<evidence type="ECO:0000256" key="1">
    <source>
        <dbReference type="ARBA" id="ARBA00004651"/>
    </source>
</evidence>
<dbReference type="Gene3D" id="3.30.559.10">
    <property type="entry name" value="Chloramphenicol acetyltransferase-like domain"/>
    <property type="match status" value="1"/>
</dbReference>
<evidence type="ECO:0000256" key="2">
    <source>
        <dbReference type="ARBA" id="ARBA00007577"/>
    </source>
</evidence>
<dbReference type="Gene3D" id="1.20.1560.10">
    <property type="entry name" value="ABC transporter type 1, transmembrane domain"/>
    <property type="match status" value="3"/>
</dbReference>
<dbReference type="SUPFAM" id="SSF52540">
    <property type="entry name" value="P-loop containing nucleoside triphosphate hydrolases"/>
    <property type="match status" value="2"/>
</dbReference>
<dbReference type="GO" id="GO:0010328">
    <property type="term" value="F:auxin influx transmembrane transporter activity"/>
    <property type="evidence" value="ECO:0007669"/>
    <property type="project" value="UniProtKB-ARBA"/>
</dbReference>
<feature type="domain" description="ABC transmembrane type-1" evidence="14">
    <location>
        <begin position="729"/>
        <end position="1015"/>
    </location>
</feature>
<dbReference type="InterPro" id="IPR027417">
    <property type="entry name" value="P-loop_NTPase"/>
</dbReference>
<keyword evidence="8 12" id="KW-1133">Transmembrane helix</keyword>
<evidence type="ECO:0000256" key="4">
    <source>
        <dbReference type="ARBA" id="ARBA00022692"/>
    </source>
</evidence>
<dbReference type="InterPro" id="IPR039421">
    <property type="entry name" value="Type_1_exporter"/>
</dbReference>
<dbReference type="GO" id="GO:0005886">
    <property type="term" value="C:plasma membrane"/>
    <property type="evidence" value="ECO:0007669"/>
    <property type="project" value="UniProtKB-SubCell"/>
</dbReference>
<evidence type="ECO:0000259" key="13">
    <source>
        <dbReference type="PROSITE" id="PS50893"/>
    </source>
</evidence>
<feature type="transmembrane region" description="Helical" evidence="12">
    <location>
        <begin position="213"/>
        <end position="234"/>
    </location>
</feature>
<feature type="domain" description="ABC transmembrane type-1" evidence="14">
    <location>
        <begin position="68"/>
        <end position="355"/>
    </location>
</feature>
<dbReference type="Pfam" id="PF02458">
    <property type="entry name" value="Transferase"/>
    <property type="match status" value="2"/>
</dbReference>
<dbReference type="InterPro" id="IPR003593">
    <property type="entry name" value="AAA+_ATPase"/>
</dbReference>
<name>A0A5N6QML7_9ROSI</name>
<dbReference type="GO" id="GO:0090374">
    <property type="term" value="P:oligopeptide export from mitochondrion"/>
    <property type="evidence" value="ECO:0007669"/>
    <property type="project" value="TreeGrafter"/>
</dbReference>
<proteinExistence type="inferred from homology"/>
<keyword evidence="16" id="KW-1185">Reference proteome</keyword>
<dbReference type="InterPro" id="IPR011527">
    <property type="entry name" value="ABC1_TM_dom"/>
</dbReference>
<accession>A0A5N6QML7</accession>
<evidence type="ECO:0000256" key="12">
    <source>
        <dbReference type="SAM" id="Phobius"/>
    </source>
</evidence>
<evidence type="ECO:0000313" key="16">
    <source>
        <dbReference type="Proteomes" id="UP000327013"/>
    </source>
</evidence>
<dbReference type="Proteomes" id="UP000327013">
    <property type="component" value="Chromosome 2"/>
</dbReference>